<evidence type="ECO:0000313" key="3">
    <source>
        <dbReference type="Proteomes" id="UP000317839"/>
    </source>
</evidence>
<keyword evidence="3" id="KW-1185">Reference proteome</keyword>
<dbReference type="OrthoDB" id="115989at2"/>
<dbReference type="Proteomes" id="UP000317839">
    <property type="component" value="Unassembled WGS sequence"/>
</dbReference>
<dbReference type="EMBL" id="VIKR01000002">
    <property type="protein sequence ID" value="TQV75189.1"/>
    <property type="molecule type" value="Genomic_DNA"/>
</dbReference>
<dbReference type="SUPFAM" id="SSF50475">
    <property type="entry name" value="FMN-binding split barrel"/>
    <property type="match status" value="1"/>
</dbReference>
<accession>A0A545TD99</accession>
<proteinExistence type="predicted"/>
<evidence type="ECO:0000313" key="2">
    <source>
        <dbReference type="EMBL" id="TQV75189.1"/>
    </source>
</evidence>
<evidence type="ECO:0000259" key="1">
    <source>
        <dbReference type="Pfam" id="PF01243"/>
    </source>
</evidence>
<dbReference type="InterPro" id="IPR011576">
    <property type="entry name" value="Pyridox_Oxase_N"/>
</dbReference>
<dbReference type="Pfam" id="PF01243">
    <property type="entry name" value="PNPOx_N"/>
    <property type="match status" value="1"/>
</dbReference>
<sequence length="184" mass="20934">MGQQFSELSDKHIEFIEKQKVFFVGTATNDSRVNISPKGMDSFRVINSNKILWLNVTGSGNETAAHVQSNPRMTIMFMALEGNPLILRLYGQAKVIHQSDELWNEYFPLFNPLPGARQIFELDVDLVQNSCGMAVPFFDYAGDRQQLKDWAVKKGESGLKDYWQQKNTQSIDGLDTNIVEKNIK</sequence>
<dbReference type="PANTHER" id="PTHR39336:SF1">
    <property type="entry name" value="PYRIDOXAMINE PHOSPHATE OXIDASE FAMILY PROTEIN (AFU_ORTHOLOGUE AFUA_6G11440)"/>
    <property type="match status" value="1"/>
</dbReference>
<organism evidence="2 3">
    <name type="scientific">Aliikangiella marina</name>
    <dbReference type="NCBI Taxonomy" id="1712262"/>
    <lineage>
        <taxon>Bacteria</taxon>
        <taxon>Pseudomonadati</taxon>
        <taxon>Pseudomonadota</taxon>
        <taxon>Gammaproteobacteria</taxon>
        <taxon>Oceanospirillales</taxon>
        <taxon>Pleioneaceae</taxon>
        <taxon>Aliikangiella</taxon>
    </lineage>
</organism>
<name>A0A545TD99_9GAMM</name>
<dbReference type="RefSeq" id="WP_142941806.1">
    <property type="nucleotide sequence ID" value="NZ_VIKR01000002.1"/>
</dbReference>
<protein>
    <submittedName>
        <fullName evidence="2">Pyridoxamine 5'-phosphate oxidase family protein</fullName>
    </submittedName>
</protein>
<dbReference type="Gene3D" id="2.30.110.10">
    <property type="entry name" value="Electron Transport, Fmn-binding Protein, Chain A"/>
    <property type="match status" value="1"/>
</dbReference>
<gene>
    <name evidence="2" type="ORF">FLL45_09630</name>
</gene>
<reference evidence="2 3" key="1">
    <citation type="submission" date="2019-06" db="EMBL/GenBank/DDBJ databases">
        <title>Draft genome of Aliikangiella marina GYP-15.</title>
        <authorList>
            <person name="Wang G."/>
        </authorList>
    </citation>
    <scope>NUCLEOTIDE SEQUENCE [LARGE SCALE GENOMIC DNA]</scope>
    <source>
        <strain evidence="2 3">GYP-15</strain>
    </source>
</reference>
<comment type="caution">
    <text evidence="2">The sequence shown here is derived from an EMBL/GenBank/DDBJ whole genome shotgun (WGS) entry which is preliminary data.</text>
</comment>
<dbReference type="PANTHER" id="PTHR39336">
    <property type="entry name" value="PYRIDOXAMINE PHOSPHATE OXIDASE FAMILY PROTEIN (AFU_ORTHOLOGUE AFUA_6G11440)"/>
    <property type="match status" value="1"/>
</dbReference>
<feature type="domain" description="Pyridoxamine 5'-phosphate oxidase N-terminal" evidence="1">
    <location>
        <begin position="9"/>
        <end position="130"/>
    </location>
</feature>
<dbReference type="AlphaFoldDB" id="A0A545TD99"/>
<dbReference type="InterPro" id="IPR012349">
    <property type="entry name" value="Split_barrel_FMN-bd"/>
</dbReference>